<keyword evidence="4" id="KW-1185">Reference proteome</keyword>
<feature type="transmembrane region" description="Helical" evidence="2">
    <location>
        <begin position="215"/>
        <end position="238"/>
    </location>
</feature>
<evidence type="ECO:0000256" key="3">
    <source>
        <dbReference type="SAM" id="SignalP"/>
    </source>
</evidence>
<evidence type="ECO:0000256" key="2">
    <source>
        <dbReference type="SAM" id="Phobius"/>
    </source>
</evidence>
<evidence type="ECO:0000313" key="4">
    <source>
        <dbReference type="Proteomes" id="UP000887566"/>
    </source>
</evidence>
<feature type="compositionally biased region" description="Basic and acidic residues" evidence="1">
    <location>
        <begin position="420"/>
        <end position="430"/>
    </location>
</feature>
<reference evidence="5" key="1">
    <citation type="submission" date="2022-11" db="UniProtKB">
        <authorList>
            <consortium name="WormBaseParasite"/>
        </authorList>
    </citation>
    <scope>IDENTIFICATION</scope>
</reference>
<name>A0A914WPS3_9BILA</name>
<dbReference type="GO" id="GO:0005892">
    <property type="term" value="C:acetylcholine-gated channel complex"/>
    <property type="evidence" value="ECO:0007669"/>
    <property type="project" value="InterPro"/>
</dbReference>
<keyword evidence="2" id="KW-0472">Membrane</keyword>
<evidence type="ECO:0000256" key="1">
    <source>
        <dbReference type="SAM" id="MobiDB-lite"/>
    </source>
</evidence>
<dbReference type="Proteomes" id="UP000887566">
    <property type="component" value="Unplaced"/>
</dbReference>
<dbReference type="AlphaFoldDB" id="A0A914WPS3"/>
<dbReference type="WBParaSite" id="PSAMB.scaffold46size96096.g1030.t1">
    <property type="protein sequence ID" value="PSAMB.scaffold46size96096.g1030.t1"/>
    <property type="gene ID" value="PSAMB.scaffold46size96096.g1030"/>
</dbReference>
<feature type="region of interest" description="Disordered" evidence="1">
    <location>
        <begin position="407"/>
        <end position="430"/>
    </location>
</feature>
<dbReference type="PANTHER" id="PTHR33748">
    <property type="entry name" value="PROTEIN CBG04600"/>
    <property type="match status" value="1"/>
</dbReference>
<protein>
    <submittedName>
        <fullName evidence="5">Uncharacterized protein</fullName>
    </submittedName>
</protein>
<dbReference type="Pfam" id="PF17175">
    <property type="entry name" value="MOLO1"/>
    <property type="match status" value="1"/>
</dbReference>
<feature type="signal peptide" evidence="3">
    <location>
        <begin position="1"/>
        <end position="22"/>
    </location>
</feature>
<accession>A0A914WPS3</accession>
<dbReference type="Gene3D" id="3.10.310.50">
    <property type="match status" value="1"/>
</dbReference>
<organism evidence="4 5">
    <name type="scientific">Plectus sambesii</name>
    <dbReference type="NCBI Taxonomy" id="2011161"/>
    <lineage>
        <taxon>Eukaryota</taxon>
        <taxon>Metazoa</taxon>
        <taxon>Ecdysozoa</taxon>
        <taxon>Nematoda</taxon>
        <taxon>Chromadorea</taxon>
        <taxon>Plectida</taxon>
        <taxon>Plectina</taxon>
        <taxon>Plectoidea</taxon>
        <taxon>Plectidae</taxon>
        <taxon>Plectus</taxon>
    </lineage>
</organism>
<keyword evidence="3" id="KW-0732">Signal</keyword>
<feature type="chain" id="PRO_5037732825" evidence="3">
    <location>
        <begin position="23"/>
        <end position="430"/>
    </location>
</feature>
<evidence type="ECO:0000313" key="5">
    <source>
        <dbReference type="WBParaSite" id="PSAMB.scaffold46size96096.g1030.t1"/>
    </source>
</evidence>
<keyword evidence="2" id="KW-0812">Transmembrane</keyword>
<dbReference type="InterPro" id="IPR033438">
    <property type="entry name" value="MOLO1"/>
</dbReference>
<keyword evidence="2" id="KW-1133">Transmembrane helix</keyword>
<dbReference type="PANTHER" id="PTHR33748:SF5">
    <property type="entry name" value="GROUND-LIKE DOMAIN-CONTAINING PROTEIN"/>
    <property type="match status" value="1"/>
</dbReference>
<proteinExistence type="predicted"/>
<sequence>MNAFCHLWQILLAATFISGVAAWTQMSYPNPDDVDCFPDGFETPYVCDPDSILSPEERLHVSNRLADIARSTNCDCFEGKLCANDSTGYTIAIALLKTPITRLTPPRLGEAKTINVFANAVRLRWNFGHCGDDGIVVFCQKCQELVLDHGDLTKRKIPESVRSAMELQANQMMGFTNNTLVMQYLYTNYRTLLASNTTPSVADLVLPYKDLSSGVITVMVLTSLLSVGWAVCLTYLIVQCIKRRYEMQTSKTETMSTNLEDQRHSLVTSSYQPTNPIISSTLQQMELKRNQSPDRTGGDSFPSASAAKMQIDRNDRKFAPSPSKDTLADQISLKSDEAVVDRRVSVVSIRVSKDTDSLPLETDKSAKDRERFMIEADKTAREAEECAEENDNKVVTALRTVSFTTPKKEVLENTDTEPNENDHLLKSLPQ</sequence>